<dbReference type="PANTHER" id="PTHR11644">
    <property type="entry name" value="CYTIDINE DEAMINASE"/>
    <property type="match status" value="1"/>
</dbReference>
<sequence>MASLFPQVEFTNPIETPLQKEIHRTILHNNLRGYISATQARYLKDTYKVTDQELYFAMLPFATCYAYPCISKFNVGAIVEDLDGNFYFGGNQEYDGLLMQYTVHAEQCAINHAYCSGTRGIKSIIVNYSPCGHCRQFINEVNTAQELKIYLPQIPEGAPLSHYLPDSFGPSDLEVKERLFDHNHNRSVFNNSSYEDVKEKVIRQGKTYSPYSHSEAFVVAATVDKDFYVGRYIENAAFNPSFPAILSAICLVRVYGLNASKISRFYVRESKYTPLPISDLVKMVGDNFGINVVCEVVDDPERLQTLA</sequence>
<evidence type="ECO:0000256" key="8">
    <source>
        <dbReference type="PIRSR" id="PIRSR006334-3"/>
    </source>
</evidence>
<dbReference type="Proteomes" id="UP000265964">
    <property type="component" value="Unassembled WGS sequence"/>
</dbReference>
<evidence type="ECO:0000313" key="10">
    <source>
        <dbReference type="EMBL" id="RIY34535.1"/>
    </source>
</evidence>
<dbReference type="GO" id="GO:0008270">
    <property type="term" value="F:zinc ion binding"/>
    <property type="evidence" value="ECO:0007669"/>
    <property type="project" value="InterPro"/>
</dbReference>
<organism evidence="10 11">
    <name type="scientific">Psittacicella gerlachiana</name>
    <dbReference type="NCBI Taxonomy" id="2028574"/>
    <lineage>
        <taxon>Bacteria</taxon>
        <taxon>Pseudomonadati</taxon>
        <taxon>Pseudomonadota</taxon>
        <taxon>Gammaproteobacteria</taxon>
        <taxon>Pasteurellales</taxon>
        <taxon>Psittacicellaceae</taxon>
        <taxon>Psittacicella</taxon>
    </lineage>
</organism>
<dbReference type="GO" id="GO:0005829">
    <property type="term" value="C:cytosol"/>
    <property type="evidence" value="ECO:0007669"/>
    <property type="project" value="TreeGrafter"/>
</dbReference>
<dbReference type="InterPro" id="IPR013171">
    <property type="entry name" value="Cyd/dCyd_deaminase_Zn-bd"/>
</dbReference>
<evidence type="ECO:0000259" key="9">
    <source>
        <dbReference type="PROSITE" id="PS51747"/>
    </source>
</evidence>
<name>A0A3A1YA33_9GAMM</name>
<evidence type="ECO:0000256" key="4">
    <source>
        <dbReference type="ARBA" id="ARBA00022801"/>
    </source>
</evidence>
<dbReference type="EMBL" id="NRJF01000153">
    <property type="protein sequence ID" value="RIY34535.1"/>
    <property type="molecule type" value="Genomic_DNA"/>
</dbReference>
<comment type="cofactor">
    <cofactor evidence="8">
        <name>Zn(2+)</name>
        <dbReference type="ChEBI" id="CHEBI:29105"/>
    </cofactor>
    <text evidence="8">Binds 1 zinc ion.</text>
</comment>
<reference evidence="10 11" key="1">
    <citation type="submission" date="2017-08" db="EMBL/GenBank/DDBJ databases">
        <title>Reclassification of Bisgaard taxon 37 and 44.</title>
        <authorList>
            <person name="Christensen H."/>
        </authorList>
    </citation>
    <scope>NUCLEOTIDE SEQUENCE [LARGE SCALE GENOMIC DNA]</scope>
    <source>
        <strain evidence="10 11">EEAB3T1</strain>
    </source>
</reference>
<dbReference type="PIRSF" id="PIRSF006334">
    <property type="entry name" value="Cdd_plus_pseudo"/>
    <property type="match status" value="1"/>
</dbReference>
<feature type="binding site" evidence="8">
    <location>
        <position position="104"/>
    </location>
    <ligand>
        <name>Zn(2+)</name>
        <dbReference type="ChEBI" id="CHEBI:29105"/>
        <note>catalytic</note>
    </ligand>
</feature>
<evidence type="ECO:0000256" key="1">
    <source>
        <dbReference type="ARBA" id="ARBA00006576"/>
    </source>
</evidence>
<dbReference type="NCBIfam" id="NF006537">
    <property type="entry name" value="PRK09027.1"/>
    <property type="match status" value="1"/>
</dbReference>
<keyword evidence="11" id="KW-1185">Reference proteome</keyword>
<dbReference type="PANTHER" id="PTHR11644:SF2">
    <property type="entry name" value="CYTIDINE DEAMINASE"/>
    <property type="match status" value="1"/>
</dbReference>
<protein>
    <submittedName>
        <fullName evidence="10">Cytidine deaminase</fullName>
    </submittedName>
</protein>
<dbReference type="AlphaFoldDB" id="A0A3A1YA33"/>
<keyword evidence="3 8" id="KW-0479">Metal-binding</keyword>
<dbReference type="InterPro" id="IPR002125">
    <property type="entry name" value="CMP_dCMP_dom"/>
</dbReference>
<feature type="domain" description="CMP/dCMP-type deaminase" evidence="9">
    <location>
        <begin position="50"/>
        <end position="171"/>
    </location>
</feature>
<dbReference type="FunFam" id="3.40.140.10:FF:000007">
    <property type="entry name" value="Cytidine deaminase"/>
    <property type="match status" value="1"/>
</dbReference>
<keyword evidence="4" id="KW-0378">Hydrolase</keyword>
<dbReference type="Gene3D" id="3.40.140.10">
    <property type="entry name" value="Cytidine Deaminase, domain 2"/>
    <property type="match status" value="2"/>
</dbReference>
<dbReference type="GO" id="GO:0042802">
    <property type="term" value="F:identical protein binding"/>
    <property type="evidence" value="ECO:0007669"/>
    <property type="project" value="UniProtKB-ARBA"/>
</dbReference>
<dbReference type="GO" id="GO:0055086">
    <property type="term" value="P:nucleobase-containing small molecule metabolic process"/>
    <property type="evidence" value="ECO:0007669"/>
    <property type="project" value="UniProtKB-ARBA"/>
</dbReference>
<dbReference type="PROSITE" id="PS51747">
    <property type="entry name" value="CYT_DCMP_DEAMINASES_2"/>
    <property type="match status" value="1"/>
</dbReference>
<evidence type="ECO:0000256" key="6">
    <source>
        <dbReference type="PIRSR" id="PIRSR006334-1"/>
    </source>
</evidence>
<keyword evidence="5 8" id="KW-0862">Zinc</keyword>
<dbReference type="Pfam" id="PF08211">
    <property type="entry name" value="dCMP_cyt_deam_2"/>
    <property type="match status" value="1"/>
</dbReference>
<gene>
    <name evidence="10" type="ORF">CKF59_05375</name>
</gene>
<dbReference type="PROSITE" id="PS00903">
    <property type="entry name" value="CYT_DCMP_DEAMINASES_1"/>
    <property type="match status" value="1"/>
</dbReference>
<dbReference type="GO" id="GO:0072527">
    <property type="term" value="P:pyrimidine-containing compound metabolic process"/>
    <property type="evidence" value="ECO:0007669"/>
    <property type="project" value="UniProtKB-ARBA"/>
</dbReference>
<dbReference type="InterPro" id="IPR016193">
    <property type="entry name" value="Cytidine_deaminase-like"/>
</dbReference>
<feature type="binding site" evidence="8">
    <location>
        <position position="134"/>
    </location>
    <ligand>
        <name>Zn(2+)</name>
        <dbReference type="ChEBI" id="CHEBI:29105"/>
        <note>catalytic</note>
    </ligand>
</feature>
<evidence type="ECO:0000313" key="11">
    <source>
        <dbReference type="Proteomes" id="UP000265964"/>
    </source>
</evidence>
<accession>A0A3A1YA33</accession>
<comment type="subunit">
    <text evidence="2">Homodimer.</text>
</comment>
<dbReference type="CDD" id="cd01283">
    <property type="entry name" value="cytidine_deaminase"/>
    <property type="match status" value="1"/>
</dbReference>
<dbReference type="SUPFAM" id="SSF53927">
    <property type="entry name" value="Cytidine deaminase-like"/>
    <property type="match status" value="2"/>
</dbReference>
<feature type="binding site" evidence="8">
    <location>
        <position position="131"/>
    </location>
    <ligand>
        <name>Zn(2+)</name>
        <dbReference type="ChEBI" id="CHEBI:29105"/>
        <note>catalytic</note>
    </ligand>
</feature>
<feature type="active site" description="Proton donor" evidence="6">
    <location>
        <position position="106"/>
    </location>
</feature>
<evidence type="ECO:0000256" key="5">
    <source>
        <dbReference type="ARBA" id="ARBA00022833"/>
    </source>
</evidence>
<dbReference type="OrthoDB" id="9795347at2"/>
<dbReference type="InterPro" id="IPR016192">
    <property type="entry name" value="APOBEC/CMP_deaminase_Zn-bd"/>
</dbReference>
<comment type="caution">
    <text evidence="10">The sequence shown here is derived from an EMBL/GenBank/DDBJ whole genome shotgun (WGS) entry which is preliminary data.</text>
</comment>
<dbReference type="Pfam" id="PF00383">
    <property type="entry name" value="dCMP_cyt_deam_1"/>
    <property type="match status" value="1"/>
</dbReference>
<evidence type="ECO:0000256" key="7">
    <source>
        <dbReference type="PIRSR" id="PIRSR006334-2"/>
    </source>
</evidence>
<dbReference type="InterPro" id="IPR050202">
    <property type="entry name" value="Cyt/Deoxycyt_deaminase"/>
</dbReference>
<dbReference type="GO" id="GO:0004126">
    <property type="term" value="F:cytidine deaminase activity"/>
    <property type="evidence" value="ECO:0007669"/>
    <property type="project" value="InterPro"/>
</dbReference>
<dbReference type="RefSeq" id="WP_119534941.1">
    <property type="nucleotide sequence ID" value="NZ_NRJF01000153.1"/>
</dbReference>
<proteinExistence type="inferred from homology"/>
<evidence type="ECO:0000256" key="3">
    <source>
        <dbReference type="ARBA" id="ARBA00022723"/>
    </source>
</evidence>
<evidence type="ECO:0000256" key="2">
    <source>
        <dbReference type="ARBA" id="ARBA00011738"/>
    </source>
</evidence>
<feature type="binding site" evidence="7">
    <location>
        <begin position="91"/>
        <end position="93"/>
    </location>
    <ligand>
        <name>substrate</name>
    </ligand>
</feature>
<comment type="similarity">
    <text evidence="1">Belongs to the cytidine and deoxycytidylate deaminase family.</text>
</comment>